<accession>A0A5N0TGJ3</accession>
<dbReference type="RefSeq" id="WP_150863158.1">
    <property type="nucleotide sequence ID" value="NZ_VYXP01000002.1"/>
</dbReference>
<keyword evidence="4 10" id="KW-0812">Transmembrane</keyword>
<keyword evidence="6 10" id="KW-1133">Transmembrane helix</keyword>
<evidence type="ECO:0000259" key="11">
    <source>
        <dbReference type="SMART" id="SM00014"/>
    </source>
</evidence>
<comment type="caution">
    <text evidence="12">The sequence shown here is derived from an EMBL/GenBank/DDBJ whole genome shotgun (WGS) entry which is preliminary data.</text>
</comment>
<comment type="subcellular location">
    <subcellularLocation>
        <location evidence="1">Cell membrane</location>
        <topology evidence="1">Multi-pass membrane protein</topology>
    </subcellularLocation>
</comment>
<dbReference type="AlphaFoldDB" id="A0A5N0TGJ3"/>
<evidence type="ECO:0000256" key="8">
    <source>
        <dbReference type="ARBA" id="ARBA00032707"/>
    </source>
</evidence>
<dbReference type="Proteomes" id="UP000325372">
    <property type="component" value="Unassembled WGS sequence"/>
</dbReference>
<dbReference type="GO" id="GO:0005886">
    <property type="term" value="C:plasma membrane"/>
    <property type="evidence" value="ECO:0007669"/>
    <property type="project" value="UniProtKB-SubCell"/>
</dbReference>
<dbReference type="PANTHER" id="PTHR14969:SF62">
    <property type="entry name" value="DECAPRENYLPHOSPHORYL-5-PHOSPHORIBOSE PHOSPHATASE RV3807C-RELATED"/>
    <property type="match status" value="1"/>
</dbReference>
<dbReference type="GO" id="GO:0050380">
    <property type="term" value="F:undecaprenyl-diphosphatase activity"/>
    <property type="evidence" value="ECO:0007669"/>
    <property type="project" value="UniProtKB-EC"/>
</dbReference>
<evidence type="ECO:0000313" key="12">
    <source>
        <dbReference type="EMBL" id="KAA9133594.1"/>
    </source>
</evidence>
<organism evidence="12 13">
    <name type="scientific">Marinihelvus fidelis</name>
    <dbReference type="NCBI Taxonomy" id="2613842"/>
    <lineage>
        <taxon>Bacteria</taxon>
        <taxon>Pseudomonadati</taxon>
        <taxon>Pseudomonadota</taxon>
        <taxon>Gammaproteobacteria</taxon>
        <taxon>Chromatiales</taxon>
        <taxon>Wenzhouxiangellaceae</taxon>
        <taxon>Marinihelvus</taxon>
    </lineage>
</organism>
<dbReference type="InterPro" id="IPR000326">
    <property type="entry name" value="PAP2/HPO"/>
</dbReference>
<evidence type="ECO:0000256" key="10">
    <source>
        <dbReference type="SAM" id="Phobius"/>
    </source>
</evidence>
<evidence type="ECO:0000256" key="2">
    <source>
        <dbReference type="ARBA" id="ARBA00012374"/>
    </source>
</evidence>
<keyword evidence="3" id="KW-1003">Cell membrane</keyword>
<evidence type="ECO:0000256" key="5">
    <source>
        <dbReference type="ARBA" id="ARBA00022801"/>
    </source>
</evidence>
<evidence type="ECO:0000313" key="13">
    <source>
        <dbReference type="Proteomes" id="UP000325372"/>
    </source>
</evidence>
<feature type="transmembrane region" description="Helical" evidence="10">
    <location>
        <begin position="155"/>
        <end position="174"/>
    </location>
</feature>
<dbReference type="Gene3D" id="1.20.144.10">
    <property type="entry name" value="Phosphatidic acid phosphatase type 2/haloperoxidase"/>
    <property type="match status" value="1"/>
</dbReference>
<feature type="transmembrane region" description="Helical" evidence="10">
    <location>
        <begin position="59"/>
        <end position="79"/>
    </location>
</feature>
<evidence type="ECO:0000256" key="4">
    <source>
        <dbReference type="ARBA" id="ARBA00022692"/>
    </source>
</evidence>
<dbReference type="Pfam" id="PF01569">
    <property type="entry name" value="PAP2"/>
    <property type="match status" value="1"/>
</dbReference>
<reference evidence="12 13" key="1">
    <citation type="submission" date="2019-09" db="EMBL/GenBank/DDBJ databases">
        <title>Wenzhouxiangella sp. Genome sequencing and assembly.</title>
        <authorList>
            <person name="Zhang R."/>
        </authorList>
    </citation>
    <scope>NUCLEOTIDE SEQUENCE [LARGE SCALE GENOMIC DNA]</scope>
    <source>
        <strain evidence="12 13">W260</strain>
    </source>
</reference>
<evidence type="ECO:0000256" key="1">
    <source>
        <dbReference type="ARBA" id="ARBA00004651"/>
    </source>
</evidence>
<evidence type="ECO:0000256" key="6">
    <source>
        <dbReference type="ARBA" id="ARBA00022989"/>
    </source>
</evidence>
<proteinExistence type="predicted"/>
<dbReference type="PANTHER" id="PTHR14969">
    <property type="entry name" value="SPHINGOSINE-1-PHOSPHATE PHOSPHOHYDROLASE"/>
    <property type="match status" value="1"/>
</dbReference>
<comment type="catalytic activity">
    <reaction evidence="9">
        <text>di-trans,octa-cis-undecaprenyl diphosphate + H2O = di-trans,octa-cis-undecaprenyl phosphate + phosphate + H(+)</text>
        <dbReference type="Rhea" id="RHEA:28094"/>
        <dbReference type="ChEBI" id="CHEBI:15377"/>
        <dbReference type="ChEBI" id="CHEBI:15378"/>
        <dbReference type="ChEBI" id="CHEBI:43474"/>
        <dbReference type="ChEBI" id="CHEBI:58405"/>
        <dbReference type="ChEBI" id="CHEBI:60392"/>
        <dbReference type="EC" id="3.6.1.27"/>
    </reaction>
</comment>
<feature type="transmembrane region" description="Helical" evidence="10">
    <location>
        <begin position="115"/>
        <end position="143"/>
    </location>
</feature>
<dbReference type="SMART" id="SM00014">
    <property type="entry name" value="acidPPc"/>
    <property type="match status" value="1"/>
</dbReference>
<keyword evidence="5" id="KW-0378">Hydrolase</keyword>
<feature type="transmembrane region" description="Helical" evidence="10">
    <location>
        <begin position="30"/>
        <end position="53"/>
    </location>
</feature>
<keyword evidence="13" id="KW-1185">Reference proteome</keyword>
<gene>
    <name evidence="12" type="ORF">F3N42_03225</name>
</gene>
<dbReference type="EC" id="3.6.1.27" evidence="2"/>
<sequence length="176" mass="19092">MMNARRFAEIDLAVCQQVNRACAWRAVRRFFRAISQLGDGKFWYVLMLVLPALHGRDGLVVSLRMALAGVAGVAIYKLVKHVTHRQRPYVNDATIMLGAAPLDQYSFPSGHTLHAVSFTLIVCAAFPVWAWLLVPFAALVAASRVILGLHYPTDVLLGATIGALVATGVASIPLPT</sequence>
<evidence type="ECO:0000256" key="9">
    <source>
        <dbReference type="ARBA" id="ARBA00047594"/>
    </source>
</evidence>
<evidence type="ECO:0000256" key="7">
    <source>
        <dbReference type="ARBA" id="ARBA00023136"/>
    </source>
</evidence>
<keyword evidence="7 10" id="KW-0472">Membrane</keyword>
<evidence type="ECO:0000256" key="3">
    <source>
        <dbReference type="ARBA" id="ARBA00022475"/>
    </source>
</evidence>
<dbReference type="EMBL" id="VYXP01000002">
    <property type="protein sequence ID" value="KAA9133594.1"/>
    <property type="molecule type" value="Genomic_DNA"/>
</dbReference>
<dbReference type="InterPro" id="IPR036938">
    <property type="entry name" value="PAP2/HPO_sf"/>
</dbReference>
<name>A0A5N0TGJ3_9GAMM</name>
<feature type="domain" description="Phosphatidic acid phosphatase type 2/haloperoxidase" evidence="11">
    <location>
        <begin position="60"/>
        <end position="170"/>
    </location>
</feature>
<protein>
    <recommendedName>
        <fullName evidence="2">undecaprenyl-diphosphate phosphatase</fullName>
        <ecNumber evidence="2">3.6.1.27</ecNumber>
    </recommendedName>
    <alternativeName>
        <fullName evidence="8">Undecaprenyl pyrophosphate phosphatase</fullName>
    </alternativeName>
</protein>
<dbReference type="SUPFAM" id="SSF48317">
    <property type="entry name" value="Acid phosphatase/Vanadium-dependent haloperoxidase"/>
    <property type="match status" value="1"/>
</dbReference>